<dbReference type="KEGG" id="mtua:CSH63_09885"/>
<dbReference type="GO" id="GO:0016491">
    <property type="term" value="F:oxidoreductase activity"/>
    <property type="evidence" value="ECO:0007669"/>
    <property type="project" value="UniProtKB-KW"/>
</dbReference>
<evidence type="ECO:0000259" key="3">
    <source>
        <dbReference type="Pfam" id="PF22725"/>
    </source>
</evidence>
<dbReference type="PANTHER" id="PTHR43818">
    <property type="entry name" value="BCDNA.GH03377"/>
    <property type="match status" value="1"/>
</dbReference>
<dbReference type="EMBL" id="CP024087">
    <property type="protein sequence ID" value="AYF27741.1"/>
    <property type="molecule type" value="Genomic_DNA"/>
</dbReference>
<dbReference type="InterPro" id="IPR000683">
    <property type="entry name" value="Gfo/Idh/MocA-like_OxRdtase_N"/>
</dbReference>
<keyword evidence="1" id="KW-0560">Oxidoreductase</keyword>
<dbReference type="Pfam" id="PF01408">
    <property type="entry name" value="GFO_IDH_MocA"/>
    <property type="match status" value="1"/>
</dbReference>
<dbReference type="Gene3D" id="3.40.50.720">
    <property type="entry name" value="NAD(P)-binding Rossmann-like Domain"/>
    <property type="match status" value="1"/>
</dbReference>
<dbReference type="Proteomes" id="UP000267804">
    <property type="component" value="Chromosome"/>
</dbReference>
<reference evidence="4 5" key="1">
    <citation type="submission" date="2017-10" db="EMBL/GenBank/DDBJ databases">
        <title>Integration of genomic and chemical information greatly accelerates assignment of the full stereostructure of myelolactone, a potent inhibitor of myeloma from a marine-derived Micromonospora.</title>
        <authorList>
            <person name="Kim M.C."/>
            <person name="Machado H."/>
            <person name="Jensen P.R."/>
            <person name="Fenical W."/>
        </authorList>
    </citation>
    <scope>NUCLEOTIDE SEQUENCE [LARGE SCALE GENOMIC DNA]</scope>
    <source>
        <strain evidence="4 5">CNY-010</strain>
    </source>
</reference>
<dbReference type="Pfam" id="PF22725">
    <property type="entry name" value="GFO_IDH_MocA_C3"/>
    <property type="match status" value="1"/>
</dbReference>
<feature type="domain" description="Gfo/Idh/MocA-like oxidoreductase N-terminal" evidence="2">
    <location>
        <begin position="50"/>
        <end position="136"/>
    </location>
</feature>
<evidence type="ECO:0000256" key="1">
    <source>
        <dbReference type="ARBA" id="ARBA00023002"/>
    </source>
</evidence>
<dbReference type="SUPFAM" id="SSF51735">
    <property type="entry name" value="NAD(P)-binding Rossmann-fold domains"/>
    <property type="match status" value="1"/>
</dbReference>
<organism evidence="4 5">
    <name type="scientific">Micromonospora tulbaghiae</name>
    <dbReference type="NCBI Taxonomy" id="479978"/>
    <lineage>
        <taxon>Bacteria</taxon>
        <taxon>Bacillati</taxon>
        <taxon>Actinomycetota</taxon>
        <taxon>Actinomycetes</taxon>
        <taxon>Micromonosporales</taxon>
        <taxon>Micromonosporaceae</taxon>
        <taxon>Micromonospora</taxon>
    </lineage>
</organism>
<dbReference type="RefSeq" id="WP_120570008.1">
    <property type="nucleotide sequence ID" value="NZ_CP024087.1"/>
</dbReference>
<dbReference type="InterPro" id="IPR036291">
    <property type="entry name" value="NAD(P)-bd_dom_sf"/>
</dbReference>
<evidence type="ECO:0000313" key="5">
    <source>
        <dbReference type="Proteomes" id="UP000267804"/>
    </source>
</evidence>
<protein>
    <submittedName>
        <fullName evidence="4">Oxidoreductase</fullName>
    </submittedName>
</protein>
<dbReference type="GO" id="GO:0000166">
    <property type="term" value="F:nucleotide binding"/>
    <property type="evidence" value="ECO:0007669"/>
    <property type="project" value="InterPro"/>
</dbReference>
<evidence type="ECO:0000313" key="4">
    <source>
        <dbReference type="EMBL" id="AYF27741.1"/>
    </source>
</evidence>
<evidence type="ECO:0000259" key="2">
    <source>
        <dbReference type="Pfam" id="PF01408"/>
    </source>
</evidence>
<dbReference type="InterPro" id="IPR050463">
    <property type="entry name" value="Gfo/Idh/MocA_oxidrdct_glycsds"/>
</dbReference>
<gene>
    <name evidence="4" type="ORF">CSH63_09885</name>
</gene>
<dbReference type="AlphaFoldDB" id="A0A386WHZ5"/>
<dbReference type="Gene3D" id="3.30.360.10">
    <property type="entry name" value="Dihydrodipicolinate Reductase, domain 2"/>
    <property type="match status" value="1"/>
</dbReference>
<name>A0A386WHZ5_9ACTN</name>
<sequence length="383" mass="42556">MERTSVGIILNGVTGRMGYRQHLVRSLLAIREQGGVPARDGSRIWPELTLVGRDENRLAEIAERHGLSAYTTDLDAALADDAHRIYFDAQVTTAREKAIRAAIEAGKHVYTEKPLAEGFLASLELARLAAARGVRNGVVQDKLFLPGLRKLKRLVDGGFFGRILSVRGEFGYWVFEGDWQAAQRPSWNYRAEDGGGITLDMFPHWHYVLEQIIAPVTAVTAVTATHIPERVDETGARYRATADDAAYGIFELAGGIVAQVNSSWAVRVHRDELVEFQVDGTHGSAVAGLRDCRIQHRGATPMPVWNPDLPATEPFRAQWQTVPDNGEHDNAFKVQWEAFLRHVVDDEPFPWDFLAGARGVQLAEAGLRSAREGRRVPIEEIPR</sequence>
<dbReference type="InterPro" id="IPR055170">
    <property type="entry name" value="GFO_IDH_MocA-like_dom"/>
</dbReference>
<proteinExistence type="predicted"/>
<dbReference type="SUPFAM" id="SSF55347">
    <property type="entry name" value="Glyceraldehyde-3-phosphate dehydrogenase-like, C-terminal domain"/>
    <property type="match status" value="1"/>
</dbReference>
<accession>A0A386WHZ5</accession>
<dbReference type="PANTHER" id="PTHR43818:SF11">
    <property type="entry name" value="BCDNA.GH03377"/>
    <property type="match status" value="1"/>
</dbReference>
<feature type="domain" description="GFO/IDH/MocA-like oxidoreductase" evidence="3">
    <location>
        <begin position="149"/>
        <end position="285"/>
    </location>
</feature>